<accession>A0A7L4ZH40</accession>
<dbReference type="RefSeq" id="WP_160128496.1">
    <property type="nucleotide sequence ID" value="NZ_CP019288.1"/>
</dbReference>
<dbReference type="Proteomes" id="UP000464657">
    <property type="component" value="Chromosome"/>
</dbReference>
<gene>
    <name evidence="1" type="ORF">IMCC3317_11190</name>
</gene>
<evidence type="ECO:0000313" key="2">
    <source>
        <dbReference type="Proteomes" id="UP000464657"/>
    </source>
</evidence>
<sequence length="64" mass="7547">MKAETAYNVIKALSQDELLRLYEFLGVEIKNMPKKLSKRQTKKEKIIEAMEKILVAHFSERRLP</sequence>
<evidence type="ECO:0000313" key="1">
    <source>
        <dbReference type="EMBL" id="QHI35771.1"/>
    </source>
</evidence>
<keyword evidence="2" id="KW-1185">Reference proteome</keyword>
<name>A0A7L4ZH40_9FLAO</name>
<reference evidence="1 2" key="1">
    <citation type="journal article" date="2013" name="Int. J. Syst. Evol. Microbiol.">
        <title>Kordia antarctica sp. nov., isolated from Antarctic seawater.</title>
        <authorList>
            <person name="Baek K."/>
            <person name="Choi A."/>
            <person name="Kang I."/>
            <person name="Lee K."/>
            <person name="Cho J.C."/>
        </authorList>
    </citation>
    <scope>NUCLEOTIDE SEQUENCE [LARGE SCALE GENOMIC DNA]</scope>
    <source>
        <strain evidence="1 2">IMCC3317</strain>
    </source>
</reference>
<dbReference type="AlphaFoldDB" id="A0A7L4ZH40"/>
<organism evidence="1 2">
    <name type="scientific">Kordia antarctica</name>
    <dbReference type="NCBI Taxonomy" id="1218801"/>
    <lineage>
        <taxon>Bacteria</taxon>
        <taxon>Pseudomonadati</taxon>
        <taxon>Bacteroidota</taxon>
        <taxon>Flavobacteriia</taxon>
        <taxon>Flavobacteriales</taxon>
        <taxon>Flavobacteriaceae</taxon>
        <taxon>Kordia</taxon>
    </lineage>
</organism>
<dbReference type="EMBL" id="CP019288">
    <property type="protein sequence ID" value="QHI35771.1"/>
    <property type="molecule type" value="Genomic_DNA"/>
</dbReference>
<protein>
    <submittedName>
        <fullName evidence="1">Uncharacterized protein</fullName>
    </submittedName>
</protein>
<proteinExistence type="predicted"/>
<dbReference type="KEGG" id="kan:IMCC3317_11190"/>